<protein>
    <submittedName>
        <fullName evidence="1">Uncharacterized protein</fullName>
    </submittedName>
</protein>
<evidence type="ECO:0000313" key="2">
    <source>
        <dbReference type="Proteomes" id="UP001396898"/>
    </source>
</evidence>
<sequence>MLSVKSRVHQKRMLLLCGLYMRLTRPVGPVHAAQGSTTSFLTATTLIYATGAGNTPDRVVARVRDTRIYVDFETEEVDVDAGVREYTMKEGLRGKRFQQ</sequence>
<gene>
    <name evidence="1" type="ORF">PG991_013073</name>
</gene>
<reference evidence="1 2" key="1">
    <citation type="submission" date="2023-01" db="EMBL/GenBank/DDBJ databases">
        <title>Analysis of 21 Apiospora genomes using comparative genomics revels a genus with tremendous synthesis potential of carbohydrate active enzymes and secondary metabolites.</title>
        <authorList>
            <person name="Sorensen T."/>
        </authorList>
    </citation>
    <scope>NUCLEOTIDE SEQUENCE [LARGE SCALE GENOMIC DNA]</scope>
    <source>
        <strain evidence="1 2">CBS 20057</strain>
    </source>
</reference>
<accession>A0ABR1R504</accession>
<comment type="caution">
    <text evidence="1">The sequence shown here is derived from an EMBL/GenBank/DDBJ whole genome shotgun (WGS) entry which is preliminary data.</text>
</comment>
<dbReference type="EMBL" id="JAQQWI010000018">
    <property type="protein sequence ID" value="KAK8000851.1"/>
    <property type="molecule type" value="Genomic_DNA"/>
</dbReference>
<proteinExistence type="predicted"/>
<organism evidence="1 2">
    <name type="scientific">Apiospora marii</name>
    <dbReference type="NCBI Taxonomy" id="335849"/>
    <lineage>
        <taxon>Eukaryota</taxon>
        <taxon>Fungi</taxon>
        <taxon>Dikarya</taxon>
        <taxon>Ascomycota</taxon>
        <taxon>Pezizomycotina</taxon>
        <taxon>Sordariomycetes</taxon>
        <taxon>Xylariomycetidae</taxon>
        <taxon>Amphisphaeriales</taxon>
        <taxon>Apiosporaceae</taxon>
        <taxon>Apiospora</taxon>
    </lineage>
</organism>
<keyword evidence="2" id="KW-1185">Reference proteome</keyword>
<name>A0ABR1R504_9PEZI</name>
<dbReference type="Proteomes" id="UP001396898">
    <property type="component" value="Unassembled WGS sequence"/>
</dbReference>
<evidence type="ECO:0000313" key="1">
    <source>
        <dbReference type="EMBL" id="KAK8000851.1"/>
    </source>
</evidence>